<name>A0A7J0FB08_9ERIC</name>
<keyword evidence="2" id="KW-1185">Reference proteome</keyword>
<dbReference type="AlphaFoldDB" id="A0A7J0FB08"/>
<protein>
    <submittedName>
        <fullName evidence="1">Uncharacterized protein</fullName>
    </submittedName>
</protein>
<comment type="caution">
    <text evidence="1">The sequence shown here is derived from an EMBL/GenBank/DDBJ whole genome shotgun (WGS) entry which is preliminary data.</text>
</comment>
<dbReference type="Proteomes" id="UP000585474">
    <property type="component" value="Unassembled WGS sequence"/>
</dbReference>
<proteinExistence type="predicted"/>
<gene>
    <name evidence="1" type="ORF">Acr_11g0002100</name>
</gene>
<accession>A0A7J0FB08</accession>
<organism evidence="1 2">
    <name type="scientific">Actinidia rufa</name>
    <dbReference type="NCBI Taxonomy" id="165716"/>
    <lineage>
        <taxon>Eukaryota</taxon>
        <taxon>Viridiplantae</taxon>
        <taxon>Streptophyta</taxon>
        <taxon>Embryophyta</taxon>
        <taxon>Tracheophyta</taxon>
        <taxon>Spermatophyta</taxon>
        <taxon>Magnoliopsida</taxon>
        <taxon>eudicotyledons</taxon>
        <taxon>Gunneridae</taxon>
        <taxon>Pentapetalae</taxon>
        <taxon>asterids</taxon>
        <taxon>Ericales</taxon>
        <taxon>Actinidiaceae</taxon>
        <taxon>Actinidia</taxon>
    </lineage>
</organism>
<evidence type="ECO:0000313" key="2">
    <source>
        <dbReference type="Proteomes" id="UP000585474"/>
    </source>
</evidence>
<evidence type="ECO:0000313" key="1">
    <source>
        <dbReference type="EMBL" id="GFY95904.1"/>
    </source>
</evidence>
<dbReference type="EMBL" id="BJWL01000011">
    <property type="protein sequence ID" value="GFY95904.1"/>
    <property type="molecule type" value="Genomic_DNA"/>
</dbReference>
<sequence length="95" mass="10673">MSMERYLGDVGDIIGEIAIWRDSGGFWWRFQVFYIAQGRGGDSTLALGELMSTPMVALASSVEMTWRGSMDSFHLGQEGSEINNFRRDHGRAVPR</sequence>
<reference evidence="1 2" key="1">
    <citation type="submission" date="2019-07" db="EMBL/GenBank/DDBJ databases">
        <title>De Novo Assembly of kiwifruit Actinidia rufa.</title>
        <authorList>
            <person name="Sugita-Konishi S."/>
            <person name="Sato K."/>
            <person name="Mori E."/>
            <person name="Abe Y."/>
            <person name="Kisaki G."/>
            <person name="Hamano K."/>
            <person name="Suezawa K."/>
            <person name="Otani M."/>
            <person name="Fukuda T."/>
            <person name="Manabe T."/>
            <person name="Gomi K."/>
            <person name="Tabuchi M."/>
            <person name="Akimitsu K."/>
            <person name="Kataoka I."/>
        </authorList>
    </citation>
    <scope>NUCLEOTIDE SEQUENCE [LARGE SCALE GENOMIC DNA]</scope>
    <source>
        <strain evidence="2">cv. Fuchu</strain>
    </source>
</reference>